<feature type="transmembrane region" description="Helical" evidence="7">
    <location>
        <begin position="69"/>
        <end position="87"/>
    </location>
</feature>
<keyword evidence="5 7" id="KW-1133">Transmembrane helix</keyword>
<feature type="domain" description="Phosphatidic acid phosphatase type 2/haloperoxidase" evidence="8">
    <location>
        <begin position="95"/>
        <end position="201"/>
    </location>
</feature>
<keyword evidence="2" id="KW-1003">Cell membrane</keyword>
<dbReference type="GO" id="GO:0016787">
    <property type="term" value="F:hydrolase activity"/>
    <property type="evidence" value="ECO:0007669"/>
    <property type="project" value="UniProtKB-KW"/>
</dbReference>
<dbReference type="GO" id="GO:0005886">
    <property type="term" value="C:plasma membrane"/>
    <property type="evidence" value="ECO:0007669"/>
    <property type="project" value="UniProtKB-SubCell"/>
</dbReference>
<dbReference type="CDD" id="cd01610">
    <property type="entry name" value="PAP2_like"/>
    <property type="match status" value="1"/>
</dbReference>
<dbReference type="AlphaFoldDB" id="A0A1G6SEF6"/>
<keyword evidence="10" id="KW-1185">Reference proteome</keyword>
<dbReference type="Gene3D" id="1.20.144.10">
    <property type="entry name" value="Phosphatidic acid phosphatase type 2/haloperoxidase"/>
    <property type="match status" value="1"/>
</dbReference>
<dbReference type="Pfam" id="PF01569">
    <property type="entry name" value="PAP2"/>
    <property type="match status" value="1"/>
</dbReference>
<dbReference type="InterPro" id="IPR036938">
    <property type="entry name" value="PAP2/HPO_sf"/>
</dbReference>
<evidence type="ECO:0000256" key="5">
    <source>
        <dbReference type="ARBA" id="ARBA00022989"/>
    </source>
</evidence>
<evidence type="ECO:0000256" key="6">
    <source>
        <dbReference type="ARBA" id="ARBA00023136"/>
    </source>
</evidence>
<dbReference type="RefSeq" id="WP_177154779.1">
    <property type="nucleotide sequence ID" value="NZ_FNAD01000002.1"/>
</dbReference>
<name>A0A1G6SEF6_9ACTN</name>
<dbReference type="SMART" id="SM00014">
    <property type="entry name" value="acidPPc"/>
    <property type="match status" value="1"/>
</dbReference>
<organism evidence="9 10">
    <name type="scientific">Glycomyces harbinensis</name>
    <dbReference type="NCBI Taxonomy" id="58114"/>
    <lineage>
        <taxon>Bacteria</taxon>
        <taxon>Bacillati</taxon>
        <taxon>Actinomycetota</taxon>
        <taxon>Actinomycetes</taxon>
        <taxon>Glycomycetales</taxon>
        <taxon>Glycomycetaceae</taxon>
        <taxon>Glycomyces</taxon>
    </lineage>
</organism>
<keyword evidence="4" id="KW-0378">Hydrolase</keyword>
<dbReference type="EMBL" id="FNAD01000002">
    <property type="protein sequence ID" value="SDD15133.1"/>
    <property type="molecule type" value="Genomic_DNA"/>
</dbReference>
<evidence type="ECO:0000256" key="7">
    <source>
        <dbReference type="SAM" id="Phobius"/>
    </source>
</evidence>
<evidence type="ECO:0000313" key="10">
    <source>
        <dbReference type="Proteomes" id="UP000198949"/>
    </source>
</evidence>
<protein>
    <submittedName>
        <fullName evidence="9">Undecaprenyl-diphosphatase</fullName>
    </submittedName>
</protein>
<feature type="transmembrane region" description="Helical" evidence="7">
    <location>
        <begin position="182"/>
        <end position="204"/>
    </location>
</feature>
<feature type="transmembrane region" description="Helical" evidence="7">
    <location>
        <begin position="159"/>
        <end position="176"/>
    </location>
</feature>
<sequence>MTPNRFPAPRWLLVLAIALPFGVLGDALWVRASGPAGPPWQGMDDGWNDLVGGSDSDLWWHLAELLNRLGAEPGLVVLAAGVVVLLLMRRWRSAVYTCAVVAATSLVIDVLKAVPNRARPDDIMVHTASWSFPSGHSARMAAFVVVIAVVAVPARRLRIWWPLAALLTLAMMWARTWQHAHWLSDTIAGAATGWAVAVFLWWALSPLLDRERALREAAAEPAGQTSGPGTERLS</sequence>
<dbReference type="InterPro" id="IPR000326">
    <property type="entry name" value="PAP2/HPO"/>
</dbReference>
<feature type="transmembrane region" description="Helical" evidence="7">
    <location>
        <begin position="94"/>
        <end position="114"/>
    </location>
</feature>
<keyword evidence="6 7" id="KW-0472">Membrane</keyword>
<proteinExistence type="predicted"/>
<dbReference type="Proteomes" id="UP000198949">
    <property type="component" value="Unassembled WGS sequence"/>
</dbReference>
<evidence type="ECO:0000259" key="8">
    <source>
        <dbReference type="SMART" id="SM00014"/>
    </source>
</evidence>
<comment type="subcellular location">
    <subcellularLocation>
        <location evidence="1">Cell membrane</location>
        <topology evidence="1">Multi-pass membrane protein</topology>
    </subcellularLocation>
</comment>
<evidence type="ECO:0000313" key="9">
    <source>
        <dbReference type="EMBL" id="SDD15133.1"/>
    </source>
</evidence>
<evidence type="ECO:0000256" key="4">
    <source>
        <dbReference type="ARBA" id="ARBA00022801"/>
    </source>
</evidence>
<dbReference type="PANTHER" id="PTHR14969:SF62">
    <property type="entry name" value="DECAPRENYLPHOSPHORYL-5-PHOSPHORIBOSE PHOSPHATASE RV3807C-RELATED"/>
    <property type="match status" value="1"/>
</dbReference>
<dbReference type="STRING" id="58114.SAMN05216270_10249"/>
<evidence type="ECO:0000256" key="1">
    <source>
        <dbReference type="ARBA" id="ARBA00004651"/>
    </source>
</evidence>
<dbReference type="PANTHER" id="PTHR14969">
    <property type="entry name" value="SPHINGOSINE-1-PHOSPHATE PHOSPHOHYDROLASE"/>
    <property type="match status" value="1"/>
</dbReference>
<evidence type="ECO:0000256" key="3">
    <source>
        <dbReference type="ARBA" id="ARBA00022692"/>
    </source>
</evidence>
<gene>
    <name evidence="9" type="ORF">SAMN05216270_10249</name>
</gene>
<dbReference type="SUPFAM" id="SSF48317">
    <property type="entry name" value="Acid phosphatase/Vanadium-dependent haloperoxidase"/>
    <property type="match status" value="1"/>
</dbReference>
<reference evidence="10" key="1">
    <citation type="submission" date="2016-10" db="EMBL/GenBank/DDBJ databases">
        <authorList>
            <person name="Varghese N."/>
            <person name="Submissions S."/>
        </authorList>
    </citation>
    <scope>NUCLEOTIDE SEQUENCE [LARGE SCALE GENOMIC DNA]</scope>
    <source>
        <strain evidence="10">CGMCC 4.3516</strain>
    </source>
</reference>
<evidence type="ECO:0000256" key="2">
    <source>
        <dbReference type="ARBA" id="ARBA00022475"/>
    </source>
</evidence>
<keyword evidence="3 7" id="KW-0812">Transmembrane</keyword>
<feature type="transmembrane region" description="Helical" evidence="7">
    <location>
        <begin position="134"/>
        <end position="152"/>
    </location>
</feature>
<accession>A0A1G6SEF6</accession>